<protein>
    <recommendedName>
        <fullName evidence="2">ArnR1-like winged helix-turn-helix domain-containing protein</fullName>
    </recommendedName>
</protein>
<reference evidence="1" key="1">
    <citation type="journal article" date="2014" name="Front. Microbiol.">
        <title>High frequency of phylogenetically diverse reductive dehalogenase-homologous genes in deep subseafloor sedimentary metagenomes.</title>
        <authorList>
            <person name="Kawai M."/>
            <person name="Futagami T."/>
            <person name="Toyoda A."/>
            <person name="Takaki Y."/>
            <person name="Nishi S."/>
            <person name="Hori S."/>
            <person name="Arai W."/>
            <person name="Tsubouchi T."/>
            <person name="Morono Y."/>
            <person name="Uchiyama I."/>
            <person name="Ito T."/>
            <person name="Fujiyama A."/>
            <person name="Inagaki F."/>
            <person name="Takami H."/>
        </authorList>
    </citation>
    <scope>NUCLEOTIDE SEQUENCE</scope>
    <source>
        <strain evidence="1">Expedition CK06-06</strain>
    </source>
</reference>
<name>X1PNH8_9ZZZZ</name>
<accession>X1PNH8</accession>
<proteinExistence type="predicted"/>
<evidence type="ECO:0008006" key="2">
    <source>
        <dbReference type="Google" id="ProtNLM"/>
    </source>
</evidence>
<gene>
    <name evidence="1" type="ORF">S06H3_53662</name>
</gene>
<evidence type="ECO:0000313" key="1">
    <source>
        <dbReference type="EMBL" id="GAI57852.1"/>
    </source>
</evidence>
<dbReference type="AlphaFoldDB" id="X1PNH8"/>
<comment type="caution">
    <text evidence="1">The sequence shown here is derived from an EMBL/GenBank/DDBJ whole genome shotgun (WGS) entry which is preliminary data.</text>
</comment>
<dbReference type="EMBL" id="BARV01034233">
    <property type="protein sequence ID" value="GAI57852.1"/>
    <property type="molecule type" value="Genomic_DNA"/>
</dbReference>
<feature type="non-terminal residue" evidence="1">
    <location>
        <position position="124"/>
    </location>
</feature>
<sequence length="124" mass="14374">MPSGNVHDIRYLYTVIAGLRRRSGSLEDTPRTFEYFRKAINDYNDAKASRYGLSFRPREVNVKVVKHVVAELKDLKLIRSGNKHLVLTDDGHNVALLIERTESDELKQIFARLMLENYSIFDSF</sequence>
<organism evidence="1">
    <name type="scientific">marine sediment metagenome</name>
    <dbReference type="NCBI Taxonomy" id="412755"/>
    <lineage>
        <taxon>unclassified sequences</taxon>
        <taxon>metagenomes</taxon>
        <taxon>ecological metagenomes</taxon>
    </lineage>
</organism>